<dbReference type="InterPro" id="IPR000515">
    <property type="entry name" value="MetI-like"/>
</dbReference>
<evidence type="ECO:0000256" key="6">
    <source>
        <dbReference type="ARBA" id="ARBA00023136"/>
    </source>
</evidence>
<feature type="transmembrane region" description="Helical" evidence="7">
    <location>
        <begin position="246"/>
        <end position="266"/>
    </location>
</feature>
<dbReference type="PROSITE" id="PS50928">
    <property type="entry name" value="ABC_TM1"/>
    <property type="match status" value="1"/>
</dbReference>
<dbReference type="AlphaFoldDB" id="A0A1Y5XEX3"/>
<comment type="similarity">
    <text evidence="7">Belongs to the binding-protein-dependent transport system permease family.</text>
</comment>
<feature type="transmembrane region" description="Helical" evidence="7">
    <location>
        <begin position="132"/>
        <end position="160"/>
    </location>
</feature>
<dbReference type="GO" id="GO:0005886">
    <property type="term" value="C:plasma membrane"/>
    <property type="evidence" value="ECO:0007669"/>
    <property type="project" value="UniProtKB-SubCell"/>
</dbReference>
<proteinExistence type="inferred from homology"/>
<accession>A0A1Y5XEX3</accession>
<dbReference type="Pfam" id="PF00528">
    <property type="entry name" value="BPD_transp_1"/>
    <property type="match status" value="1"/>
</dbReference>
<dbReference type="EMBL" id="FWXV01000002">
    <property type="protein sequence ID" value="SMC85270.1"/>
    <property type="molecule type" value="Genomic_DNA"/>
</dbReference>
<feature type="transmembrane region" description="Helical" evidence="7">
    <location>
        <begin position="56"/>
        <end position="81"/>
    </location>
</feature>
<dbReference type="InterPro" id="IPR050366">
    <property type="entry name" value="BP-dependent_transpt_permease"/>
</dbReference>
<feature type="compositionally biased region" description="Basic residues" evidence="8">
    <location>
        <begin position="1"/>
        <end position="23"/>
    </location>
</feature>
<evidence type="ECO:0000256" key="5">
    <source>
        <dbReference type="ARBA" id="ARBA00022989"/>
    </source>
</evidence>
<keyword evidence="3" id="KW-1003">Cell membrane</keyword>
<evidence type="ECO:0000256" key="3">
    <source>
        <dbReference type="ARBA" id="ARBA00022475"/>
    </source>
</evidence>
<feature type="transmembrane region" description="Helical" evidence="7">
    <location>
        <begin position="197"/>
        <end position="215"/>
    </location>
</feature>
<name>A0A1Y5XEX3_KIBAR</name>
<keyword evidence="4 7" id="KW-0812">Transmembrane</keyword>
<dbReference type="Gene3D" id="1.10.3720.10">
    <property type="entry name" value="MetI-like"/>
    <property type="match status" value="1"/>
</dbReference>
<dbReference type="Proteomes" id="UP000192674">
    <property type="component" value="Unassembled WGS sequence"/>
</dbReference>
<comment type="subcellular location">
    <subcellularLocation>
        <location evidence="1 7">Cell membrane</location>
        <topology evidence="1 7">Multi-pass membrane protein</topology>
    </subcellularLocation>
</comment>
<reference evidence="10 11" key="1">
    <citation type="submission" date="2017-04" db="EMBL/GenBank/DDBJ databases">
        <authorList>
            <person name="Afonso C.L."/>
            <person name="Miller P.J."/>
            <person name="Scott M.A."/>
            <person name="Spackman E."/>
            <person name="Goraichik I."/>
            <person name="Dimitrov K.M."/>
            <person name="Suarez D.L."/>
            <person name="Swayne D.E."/>
        </authorList>
    </citation>
    <scope>NUCLEOTIDE SEQUENCE [LARGE SCALE GENOMIC DNA]</scope>
    <source>
        <strain evidence="10 11">DSM 43828</strain>
    </source>
</reference>
<feature type="region of interest" description="Disordered" evidence="8">
    <location>
        <begin position="1"/>
        <end position="32"/>
    </location>
</feature>
<evidence type="ECO:0000313" key="11">
    <source>
        <dbReference type="Proteomes" id="UP000192674"/>
    </source>
</evidence>
<feature type="transmembrane region" description="Helical" evidence="7">
    <location>
        <begin position="172"/>
        <end position="191"/>
    </location>
</feature>
<feature type="transmembrane region" description="Helical" evidence="7">
    <location>
        <begin position="302"/>
        <end position="322"/>
    </location>
</feature>
<keyword evidence="5 7" id="KW-1133">Transmembrane helix</keyword>
<evidence type="ECO:0000313" key="10">
    <source>
        <dbReference type="EMBL" id="SMC85270.1"/>
    </source>
</evidence>
<evidence type="ECO:0000256" key="8">
    <source>
        <dbReference type="SAM" id="MobiDB-lite"/>
    </source>
</evidence>
<dbReference type="PANTHER" id="PTHR43386:SF1">
    <property type="entry name" value="D,D-DIPEPTIDE TRANSPORT SYSTEM PERMEASE PROTEIN DDPC-RELATED"/>
    <property type="match status" value="1"/>
</dbReference>
<evidence type="ECO:0000256" key="4">
    <source>
        <dbReference type="ARBA" id="ARBA00022692"/>
    </source>
</evidence>
<evidence type="ECO:0000259" key="9">
    <source>
        <dbReference type="PROSITE" id="PS50928"/>
    </source>
</evidence>
<keyword evidence="11" id="KW-1185">Reference proteome</keyword>
<keyword evidence="2 7" id="KW-0813">Transport</keyword>
<dbReference type="CDD" id="cd06261">
    <property type="entry name" value="TM_PBP2"/>
    <property type="match status" value="1"/>
</dbReference>
<sequence>MMRGQARTRPKVRAGHPNSRLRKVPLSDPLPLGGDVTPGAARSLPAALWRAIRRDAWTLTCAIMVVAIVLLAVGADLWVAIEGQDLGENLDALGPDGLPAGALGGVSGDHWFGVQPLRGVDLFALVAYGARVSLLVGLGATVLATVLGVLIGASAGYIGGWWDRMVSWASDVMLGFPSLVFMIALGAVAPIEFPRQLLLIVVLGIFGWPRVARIVRAQVLSLSKRNFVSASRVMGGGTWHVFIKQLLPNLWAPIIIVSSLTIPSMIGNEAALSFLGAGVLPPTPSWGRTISDAIDYFETDPMYLVFPGLMLFLITLAFNVVGDSIRDEFDPRSEGRG</sequence>
<gene>
    <name evidence="10" type="ORF">SAMN05661093_02082</name>
</gene>
<dbReference type="InterPro" id="IPR035906">
    <property type="entry name" value="MetI-like_sf"/>
</dbReference>
<evidence type="ECO:0000256" key="7">
    <source>
        <dbReference type="RuleBase" id="RU363032"/>
    </source>
</evidence>
<keyword evidence="6 7" id="KW-0472">Membrane</keyword>
<protein>
    <submittedName>
        <fullName evidence="10">Peptide/nickel transport system permease protein</fullName>
    </submittedName>
</protein>
<evidence type="ECO:0000256" key="2">
    <source>
        <dbReference type="ARBA" id="ARBA00022448"/>
    </source>
</evidence>
<evidence type="ECO:0000256" key="1">
    <source>
        <dbReference type="ARBA" id="ARBA00004651"/>
    </source>
</evidence>
<organism evidence="10 11">
    <name type="scientific">Kibdelosporangium aridum</name>
    <dbReference type="NCBI Taxonomy" id="2030"/>
    <lineage>
        <taxon>Bacteria</taxon>
        <taxon>Bacillati</taxon>
        <taxon>Actinomycetota</taxon>
        <taxon>Actinomycetes</taxon>
        <taxon>Pseudonocardiales</taxon>
        <taxon>Pseudonocardiaceae</taxon>
        <taxon>Kibdelosporangium</taxon>
    </lineage>
</organism>
<dbReference type="GO" id="GO:0055085">
    <property type="term" value="P:transmembrane transport"/>
    <property type="evidence" value="ECO:0007669"/>
    <property type="project" value="InterPro"/>
</dbReference>
<feature type="domain" description="ABC transmembrane type-1" evidence="9">
    <location>
        <begin position="130"/>
        <end position="322"/>
    </location>
</feature>
<dbReference type="PANTHER" id="PTHR43386">
    <property type="entry name" value="OLIGOPEPTIDE TRANSPORT SYSTEM PERMEASE PROTEIN APPC"/>
    <property type="match status" value="1"/>
</dbReference>
<dbReference type="SUPFAM" id="SSF161098">
    <property type="entry name" value="MetI-like"/>
    <property type="match status" value="1"/>
</dbReference>